<dbReference type="AlphaFoldDB" id="A0A561TVF5"/>
<dbReference type="InterPro" id="IPR036388">
    <property type="entry name" value="WH-like_DNA-bd_sf"/>
</dbReference>
<evidence type="ECO:0000256" key="2">
    <source>
        <dbReference type="ARBA" id="ARBA00023125"/>
    </source>
</evidence>
<dbReference type="GO" id="GO:0005829">
    <property type="term" value="C:cytosol"/>
    <property type="evidence" value="ECO:0007669"/>
    <property type="project" value="TreeGrafter"/>
</dbReference>
<gene>
    <name evidence="5" type="ORF">FHX73_12206</name>
</gene>
<keyword evidence="2" id="KW-0238">DNA-binding</keyword>
<evidence type="ECO:0000259" key="4">
    <source>
        <dbReference type="PROSITE" id="PS50956"/>
    </source>
</evidence>
<keyword evidence="6" id="KW-1185">Reference proteome</keyword>
<dbReference type="OrthoDB" id="166264at2"/>
<dbReference type="SUPFAM" id="SSF46785">
    <property type="entry name" value="Winged helix' DNA-binding domain"/>
    <property type="match status" value="1"/>
</dbReference>
<dbReference type="GO" id="GO:0043200">
    <property type="term" value="P:response to amino acid"/>
    <property type="evidence" value="ECO:0007669"/>
    <property type="project" value="TreeGrafter"/>
</dbReference>
<dbReference type="InterPro" id="IPR019887">
    <property type="entry name" value="Tscrpt_reg_AsnC/Lrp_C"/>
</dbReference>
<keyword evidence="1" id="KW-0805">Transcription regulation</keyword>
<dbReference type="Gene3D" id="3.30.70.920">
    <property type="match status" value="1"/>
</dbReference>
<organism evidence="5 6">
    <name type="scientific">Kitasatospora viridis</name>
    <dbReference type="NCBI Taxonomy" id="281105"/>
    <lineage>
        <taxon>Bacteria</taxon>
        <taxon>Bacillati</taxon>
        <taxon>Actinomycetota</taxon>
        <taxon>Actinomycetes</taxon>
        <taxon>Kitasatosporales</taxon>
        <taxon>Streptomycetaceae</taxon>
        <taxon>Kitasatospora</taxon>
    </lineage>
</organism>
<evidence type="ECO:0000313" key="5">
    <source>
        <dbReference type="EMBL" id="TWF91094.1"/>
    </source>
</evidence>
<evidence type="ECO:0000256" key="1">
    <source>
        <dbReference type="ARBA" id="ARBA00023015"/>
    </source>
</evidence>
<dbReference type="Gene3D" id="1.10.10.10">
    <property type="entry name" value="Winged helix-like DNA-binding domain superfamily/Winged helix DNA-binding domain"/>
    <property type="match status" value="1"/>
</dbReference>
<dbReference type="InterPro" id="IPR011008">
    <property type="entry name" value="Dimeric_a/b-barrel"/>
</dbReference>
<dbReference type="PANTHER" id="PTHR30154:SF34">
    <property type="entry name" value="TRANSCRIPTIONAL REGULATOR AZLB"/>
    <property type="match status" value="1"/>
</dbReference>
<dbReference type="GO" id="GO:0043565">
    <property type="term" value="F:sequence-specific DNA binding"/>
    <property type="evidence" value="ECO:0007669"/>
    <property type="project" value="InterPro"/>
</dbReference>
<dbReference type="PANTHER" id="PTHR30154">
    <property type="entry name" value="LEUCINE-RESPONSIVE REGULATORY PROTEIN"/>
    <property type="match status" value="1"/>
</dbReference>
<proteinExistence type="predicted"/>
<dbReference type="SUPFAM" id="SSF54909">
    <property type="entry name" value="Dimeric alpha+beta barrel"/>
    <property type="match status" value="1"/>
</dbReference>
<comment type="caution">
    <text evidence="5">The sequence shown here is derived from an EMBL/GenBank/DDBJ whole genome shotgun (WGS) entry which is preliminary data.</text>
</comment>
<feature type="domain" description="HTH asnC-type" evidence="4">
    <location>
        <begin position="1"/>
        <end position="62"/>
    </location>
</feature>
<dbReference type="SMART" id="SM00344">
    <property type="entry name" value="HTH_ASNC"/>
    <property type="match status" value="1"/>
</dbReference>
<dbReference type="Pfam" id="PF13404">
    <property type="entry name" value="HTH_AsnC-type"/>
    <property type="match status" value="1"/>
</dbReference>
<accession>A0A561TVF5</accession>
<protein>
    <submittedName>
        <fullName evidence="5">AsnC family transcriptional regulator</fullName>
    </submittedName>
</protein>
<keyword evidence="3" id="KW-0804">Transcription</keyword>
<evidence type="ECO:0000256" key="3">
    <source>
        <dbReference type="ARBA" id="ARBA00023163"/>
    </source>
</evidence>
<name>A0A561TVF5_9ACTN</name>
<dbReference type="InterPro" id="IPR019888">
    <property type="entry name" value="Tscrpt_reg_AsnC-like"/>
</dbReference>
<dbReference type="PROSITE" id="PS50956">
    <property type="entry name" value="HTH_ASNC_2"/>
    <property type="match status" value="1"/>
</dbReference>
<reference evidence="5 6" key="1">
    <citation type="submission" date="2019-06" db="EMBL/GenBank/DDBJ databases">
        <title>Sequencing the genomes of 1000 actinobacteria strains.</title>
        <authorList>
            <person name="Klenk H.-P."/>
        </authorList>
    </citation>
    <scope>NUCLEOTIDE SEQUENCE [LARGE SCALE GENOMIC DNA]</scope>
    <source>
        <strain evidence="5 6">DSM 44826</strain>
    </source>
</reference>
<dbReference type="Pfam" id="PF01037">
    <property type="entry name" value="AsnC_trans_reg"/>
    <property type="match status" value="1"/>
</dbReference>
<dbReference type="RefSeq" id="WP_145908732.1">
    <property type="nucleotide sequence ID" value="NZ_BAAAMZ010000002.1"/>
</dbReference>
<dbReference type="Proteomes" id="UP000317940">
    <property type="component" value="Unassembled WGS sequence"/>
</dbReference>
<dbReference type="PRINTS" id="PR00033">
    <property type="entry name" value="HTHASNC"/>
</dbReference>
<dbReference type="InterPro" id="IPR036390">
    <property type="entry name" value="WH_DNA-bd_sf"/>
</dbReference>
<sequence>MDHIDRQLLVLLLQDGRATYQELGRQVRLSANTVADRVRRLQAAGVIQGYRAELNLEAFGRGMQMISDIRLRDDTDRRAFEAQLAEVPQVIGAMRVTGDYDFQLRLACTDSREFETVVDRLKAELGVRQVHSRLVLHEVSLGLDRVIGS</sequence>
<dbReference type="EMBL" id="VIWT01000002">
    <property type="protein sequence ID" value="TWF91094.1"/>
    <property type="molecule type" value="Genomic_DNA"/>
</dbReference>
<dbReference type="InterPro" id="IPR000485">
    <property type="entry name" value="AsnC-type_HTH_dom"/>
</dbReference>
<evidence type="ECO:0000313" key="6">
    <source>
        <dbReference type="Proteomes" id="UP000317940"/>
    </source>
</evidence>